<organism evidence="4 5">
    <name type="scientific">Solibaculum intestinale</name>
    <dbReference type="NCBI Taxonomy" id="3133165"/>
    <lineage>
        <taxon>Bacteria</taxon>
        <taxon>Bacillati</taxon>
        <taxon>Bacillota</taxon>
        <taxon>Clostridia</taxon>
        <taxon>Eubacteriales</taxon>
        <taxon>Oscillospiraceae</taxon>
        <taxon>Solibaculum</taxon>
    </lineage>
</organism>
<gene>
    <name evidence="4" type="ORF">WMO26_10955</name>
</gene>
<keyword evidence="3" id="KW-0732">Signal</keyword>
<evidence type="ECO:0000313" key="5">
    <source>
        <dbReference type="Proteomes" id="UP001489509"/>
    </source>
</evidence>
<protein>
    <recommendedName>
        <fullName evidence="6">Bacterial repeat domain-containing protein</fullName>
    </recommendedName>
</protein>
<evidence type="ECO:0008006" key="6">
    <source>
        <dbReference type="Google" id="ProtNLM"/>
    </source>
</evidence>
<keyword evidence="5" id="KW-1185">Reference proteome</keyword>
<feature type="compositionally biased region" description="Polar residues" evidence="1">
    <location>
        <begin position="307"/>
        <end position="334"/>
    </location>
</feature>
<keyword evidence="2" id="KW-0812">Transmembrane</keyword>
<feature type="signal peptide" evidence="3">
    <location>
        <begin position="1"/>
        <end position="23"/>
    </location>
</feature>
<accession>A0ABV1E227</accession>
<evidence type="ECO:0000313" key="4">
    <source>
        <dbReference type="EMBL" id="MEQ2441346.1"/>
    </source>
</evidence>
<evidence type="ECO:0000256" key="1">
    <source>
        <dbReference type="SAM" id="MobiDB-lite"/>
    </source>
</evidence>
<sequence>MKKLFAALLTLCMVLGMAVPAFAAEGPLTIRFYYGGADYGRYQEGWIDVGNIDTGAGRFYAAIDFGDEEIGGDINPADKSITGSHDLISSARLYYDVEIADSSSFSVALPKGPSYHYPGSEYSPPETTEFAAWVVSDGNGGYKELEGSVTAEDVRNATVTDEEGKRVAVIKAAFPAIVIDKNALTYEETGHPKYAVILRANGGTFAEDGSDHLYVCPQSLEYSALNDFFVEATCPKPSNGDMVFAGWYKDEACTDGPVTYLSINDDLKEEPDYAAPYSPMDLYARWEPAGFVPGNISTPAEEPGGPSENSAPVPSENSAPVPSENSAPIPSENSAPAPPDEGNSNLPFAIGAITAILLLGLVTLLFLLWKGPVTLSFYYGGADYGSYKDGLVNLGRVDTKAGKLQAVYRYLDPETKKWKTLVGTINPGDKSIDNDDPQLLKGKLYYNRKPFLRLKFSVPRPDGVDYHFPGGEGAEPVTVSFAAWMVKDGNGGYKALEDPVTSKAVKPAVETEKGRRRKVLVTAAFRSEMADEYALNDENGNPRYAVRLHANGGAFEVDGTDLLYMKPRSLEFADQEIFYVEATCLKPSSSGKVFAGWYRDKACTAGPITGLRILEELKERPVREAPYAPIDLYAKWETQES</sequence>
<evidence type="ECO:0000256" key="3">
    <source>
        <dbReference type="SAM" id="SignalP"/>
    </source>
</evidence>
<feature type="chain" id="PRO_5046202276" description="Bacterial repeat domain-containing protein" evidence="3">
    <location>
        <begin position="24"/>
        <end position="641"/>
    </location>
</feature>
<feature type="region of interest" description="Disordered" evidence="1">
    <location>
        <begin position="294"/>
        <end position="340"/>
    </location>
</feature>
<proteinExistence type="predicted"/>
<comment type="caution">
    <text evidence="4">The sequence shown here is derived from an EMBL/GenBank/DDBJ whole genome shotgun (WGS) entry which is preliminary data.</text>
</comment>
<keyword evidence="2" id="KW-1133">Transmembrane helix</keyword>
<evidence type="ECO:0000256" key="2">
    <source>
        <dbReference type="SAM" id="Phobius"/>
    </source>
</evidence>
<name>A0ABV1E227_9FIRM</name>
<dbReference type="Proteomes" id="UP001489509">
    <property type="component" value="Unassembled WGS sequence"/>
</dbReference>
<dbReference type="RefSeq" id="WP_349220396.1">
    <property type="nucleotide sequence ID" value="NZ_JBBMFD010000022.1"/>
</dbReference>
<keyword evidence="2" id="KW-0472">Membrane</keyword>
<reference evidence="4 5" key="1">
    <citation type="submission" date="2024-03" db="EMBL/GenBank/DDBJ databases">
        <title>Human intestinal bacterial collection.</title>
        <authorList>
            <person name="Pauvert C."/>
            <person name="Hitch T.C.A."/>
            <person name="Clavel T."/>
        </authorList>
    </citation>
    <scope>NUCLEOTIDE SEQUENCE [LARGE SCALE GENOMIC DNA]</scope>
    <source>
        <strain evidence="4 5">CLA-JM-H44</strain>
    </source>
</reference>
<feature type="transmembrane region" description="Helical" evidence="2">
    <location>
        <begin position="346"/>
        <end position="369"/>
    </location>
</feature>
<dbReference type="EMBL" id="JBBMFD010000022">
    <property type="protein sequence ID" value="MEQ2441346.1"/>
    <property type="molecule type" value="Genomic_DNA"/>
</dbReference>